<dbReference type="InterPro" id="IPR016024">
    <property type="entry name" value="ARM-type_fold"/>
</dbReference>
<feature type="region of interest" description="Disordered" evidence="11">
    <location>
        <begin position="702"/>
        <end position="722"/>
    </location>
</feature>
<evidence type="ECO:0000256" key="6">
    <source>
        <dbReference type="ARBA" id="ARBA00022741"/>
    </source>
</evidence>
<reference evidence="14 15" key="1">
    <citation type="submission" date="2018-11" db="EMBL/GenBank/DDBJ databases">
        <title>Genome assembly of Steccherinum ochraceum LE-BIN_3174, the white-rot fungus of the Steccherinaceae family (The Residual Polyporoid clade, Polyporales, Basidiomycota).</title>
        <authorList>
            <person name="Fedorova T.V."/>
            <person name="Glazunova O.A."/>
            <person name="Landesman E.O."/>
            <person name="Moiseenko K.V."/>
            <person name="Psurtseva N.V."/>
            <person name="Savinova O.S."/>
            <person name="Shakhova N.V."/>
            <person name="Tyazhelova T.V."/>
            <person name="Vasina D.V."/>
        </authorList>
    </citation>
    <scope>NUCLEOTIDE SEQUENCE [LARGE SCALE GENOMIC DNA]</scope>
    <source>
        <strain evidence="14 15">LE-BIN_3174</strain>
    </source>
</reference>
<dbReference type="InterPro" id="IPR001680">
    <property type="entry name" value="WD40_rpt"/>
</dbReference>
<evidence type="ECO:0000256" key="1">
    <source>
        <dbReference type="ARBA" id="ARBA00006247"/>
    </source>
</evidence>
<keyword evidence="10" id="KW-0853">WD repeat</keyword>
<feature type="repeat" description="WD" evidence="10">
    <location>
        <begin position="806"/>
        <end position="847"/>
    </location>
</feature>
<evidence type="ECO:0000256" key="10">
    <source>
        <dbReference type="PROSITE-ProRule" id="PRU00221"/>
    </source>
</evidence>
<keyword evidence="8" id="KW-0067">ATP-binding</keyword>
<dbReference type="GO" id="GO:0045324">
    <property type="term" value="P:late endosome to vacuole transport"/>
    <property type="evidence" value="ECO:0007669"/>
    <property type="project" value="InterPro"/>
</dbReference>
<dbReference type="InterPro" id="IPR021133">
    <property type="entry name" value="HEAT_type_2"/>
</dbReference>
<dbReference type="GO" id="GO:0034271">
    <property type="term" value="C:phosphatidylinositol 3-kinase complex, class III, type I"/>
    <property type="evidence" value="ECO:0007669"/>
    <property type="project" value="TreeGrafter"/>
</dbReference>
<evidence type="ECO:0000259" key="13">
    <source>
        <dbReference type="Pfam" id="PF22956"/>
    </source>
</evidence>
<organism evidence="14 15">
    <name type="scientific">Steccherinum ochraceum</name>
    <dbReference type="NCBI Taxonomy" id="92696"/>
    <lineage>
        <taxon>Eukaryota</taxon>
        <taxon>Fungi</taxon>
        <taxon>Dikarya</taxon>
        <taxon>Basidiomycota</taxon>
        <taxon>Agaricomycotina</taxon>
        <taxon>Agaricomycetes</taxon>
        <taxon>Polyporales</taxon>
        <taxon>Steccherinaceae</taxon>
        <taxon>Steccherinum</taxon>
    </lineage>
</organism>
<dbReference type="EC" id="2.7.11.1" evidence="2"/>
<feature type="region of interest" description="Disordered" evidence="11">
    <location>
        <begin position="1107"/>
        <end position="1142"/>
    </location>
</feature>
<dbReference type="InterPro" id="IPR017439">
    <property type="entry name" value="Amidohydrolase"/>
</dbReference>
<dbReference type="Gene3D" id="2.130.10.10">
    <property type="entry name" value="YVTN repeat-like/Quinoprotein amine dehydrogenase"/>
    <property type="match status" value="2"/>
</dbReference>
<evidence type="ECO:0000313" key="15">
    <source>
        <dbReference type="Proteomes" id="UP000292702"/>
    </source>
</evidence>
<dbReference type="GO" id="GO:0004674">
    <property type="term" value="F:protein serine/threonine kinase activity"/>
    <property type="evidence" value="ECO:0007669"/>
    <property type="project" value="UniProtKB-KW"/>
</dbReference>
<dbReference type="Gene3D" id="3.40.630.10">
    <property type="entry name" value="Zn peptidases"/>
    <property type="match status" value="1"/>
</dbReference>
<feature type="region of interest" description="Disordered" evidence="11">
    <location>
        <begin position="1159"/>
        <end position="1180"/>
    </location>
</feature>
<dbReference type="Pfam" id="PF22956">
    <property type="entry name" value="VPS15-like_hel"/>
    <property type="match status" value="1"/>
</dbReference>
<dbReference type="CDD" id="cd20557">
    <property type="entry name" value="CYCLIN_ScPCL1-like"/>
    <property type="match status" value="1"/>
</dbReference>
<keyword evidence="4" id="KW-0808">Transferase</keyword>
<dbReference type="STRING" id="92696.A0A4R0R2Q5"/>
<evidence type="ECO:0000256" key="7">
    <source>
        <dbReference type="ARBA" id="ARBA00022777"/>
    </source>
</evidence>
<dbReference type="InterPro" id="IPR011989">
    <property type="entry name" value="ARM-like"/>
</dbReference>
<evidence type="ECO:0000256" key="2">
    <source>
        <dbReference type="ARBA" id="ARBA00012513"/>
    </source>
</evidence>
<dbReference type="Gene3D" id="1.10.472.10">
    <property type="entry name" value="Cyclin-like"/>
    <property type="match status" value="1"/>
</dbReference>
<dbReference type="SUPFAM" id="SSF53187">
    <property type="entry name" value="Zn-dependent exopeptidases"/>
    <property type="match status" value="1"/>
</dbReference>
<feature type="repeat" description="WD" evidence="10">
    <location>
        <begin position="1181"/>
        <end position="1195"/>
    </location>
</feature>
<dbReference type="GO" id="GO:0006623">
    <property type="term" value="P:protein targeting to vacuole"/>
    <property type="evidence" value="ECO:0007669"/>
    <property type="project" value="TreeGrafter"/>
</dbReference>
<evidence type="ECO:0000313" key="14">
    <source>
        <dbReference type="EMBL" id="TCD61372.1"/>
    </source>
</evidence>
<keyword evidence="3" id="KW-0723">Serine/threonine-protein kinase</keyword>
<dbReference type="PROSITE" id="PS50294">
    <property type="entry name" value="WD_REPEATS_REGION"/>
    <property type="match status" value="1"/>
</dbReference>
<dbReference type="GO" id="GO:0016787">
    <property type="term" value="F:hydrolase activity"/>
    <property type="evidence" value="ECO:0007669"/>
    <property type="project" value="InterPro"/>
</dbReference>
<gene>
    <name evidence="14" type="primary">VPS15_2</name>
    <name evidence="14" type="ORF">EIP91_008541</name>
</gene>
<feature type="region of interest" description="Disordered" evidence="11">
    <location>
        <begin position="568"/>
        <end position="590"/>
    </location>
</feature>
<comment type="caution">
    <text evidence="14">The sequence shown here is derived from an EMBL/GenBank/DDBJ whole genome shotgun (WGS) entry which is preliminary data.</text>
</comment>
<dbReference type="InterPro" id="IPR015943">
    <property type="entry name" value="WD40/YVTN_repeat-like_dom_sf"/>
</dbReference>
<dbReference type="Gene3D" id="1.25.10.10">
    <property type="entry name" value="Leucine-rich Repeat Variant"/>
    <property type="match status" value="2"/>
</dbReference>
<feature type="region of interest" description="Disordered" evidence="11">
    <location>
        <begin position="442"/>
        <end position="474"/>
    </location>
</feature>
<dbReference type="PANTHER" id="PTHR17583:SF0">
    <property type="entry name" value="PHOSPHOINOSITIDE 3-KINASE REGULATORY SUBUNIT 4"/>
    <property type="match status" value="1"/>
</dbReference>
<dbReference type="SMART" id="SM00320">
    <property type="entry name" value="WD40"/>
    <property type="match status" value="4"/>
</dbReference>
<dbReference type="CDD" id="cd05672">
    <property type="entry name" value="M20_ACY1L2-like"/>
    <property type="match status" value="1"/>
</dbReference>
<protein>
    <recommendedName>
        <fullName evidence="2">non-specific serine/threonine protein kinase</fullName>
        <ecNumber evidence="2">2.7.11.1</ecNumber>
    </recommendedName>
</protein>
<dbReference type="GO" id="GO:0016236">
    <property type="term" value="P:macroautophagy"/>
    <property type="evidence" value="ECO:0007669"/>
    <property type="project" value="InterPro"/>
</dbReference>
<evidence type="ECO:0000256" key="8">
    <source>
        <dbReference type="ARBA" id="ARBA00022840"/>
    </source>
</evidence>
<dbReference type="InterPro" id="IPR036264">
    <property type="entry name" value="Bact_exopeptidase_dim_dom"/>
</dbReference>
<dbReference type="Pfam" id="PF07687">
    <property type="entry name" value="M20_dimer"/>
    <property type="match status" value="1"/>
</dbReference>
<feature type="repeat" description="HEAT" evidence="9">
    <location>
        <begin position="102"/>
        <end position="133"/>
    </location>
</feature>
<dbReference type="SUPFAM" id="SSF50978">
    <property type="entry name" value="WD40 repeat-like"/>
    <property type="match status" value="1"/>
</dbReference>
<evidence type="ECO:0000256" key="5">
    <source>
        <dbReference type="ARBA" id="ARBA00022737"/>
    </source>
</evidence>
<feature type="compositionally biased region" description="Low complexity" evidence="11">
    <location>
        <begin position="455"/>
        <end position="466"/>
    </location>
</feature>
<dbReference type="Pfam" id="PF01546">
    <property type="entry name" value="Peptidase_M20"/>
    <property type="match status" value="1"/>
</dbReference>
<keyword evidence="5" id="KW-0677">Repeat</keyword>
<dbReference type="InterPro" id="IPR055231">
    <property type="entry name" value="2AA_helical"/>
</dbReference>
<comment type="similarity">
    <text evidence="1">Belongs to the peptidase M20A family.</text>
</comment>
<keyword evidence="7 14" id="KW-0418">Kinase</keyword>
<name>A0A4R0R2Q5_9APHY</name>
<dbReference type="FunFam" id="3.30.70.360:FF:000004">
    <property type="entry name" value="Peptidase M20 domain-containing protein 2"/>
    <property type="match status" value="1"/>
</dbReference>
<dbReference type="OrthoDB" id="242910at2759"/>
<dbReference type="InterPro" id="IPR011650">
    <property type="entry name" value="Peptidase_M20_dimer"/>
</dbReference>
<dbReference type="PANTHER" id="PTHR17583">
    <property type="entry name" value="PHOSPHOINOSITIDE 3-KINASE REGULATORY SUBUNIT 4"/>
    <property type="match status" value="1"/>
</dbReference>
<dbReference type="Proteomes" id="UP000292702">
    <property type="component" value="Unassembled WGS sequence"/>
</dbReference>
<evidence type="ECO:0000256" key="9">
    <source>
        <dbReference type="PROSITE-ProRule" id="PRU00103"/>
    </source>
</evidence>
<dbReference type="InterPro" id="IPR002933">
    <property type="entry name" value="Peptidase_M20"/>
</dbReference>
<dbReference type="GO" id="GO:0005524">
    <property type="term" value="F:ATP binding"/>
    <property type="evidence" value="ECO:0007669"/>
    <property type="project" value="UniProtKB-KW"/>
</dbReference>
<dbReference type="GO" id="GO:0034272">
    <property type="term" value="C:phosphatidylinositol 3-kinase complex, class III, type II"/>
    <property type="evidence" value="ECO:0007669"/>
    <property type="project" value="TreeGrafter"/>
</dbReference>
<dbReference type="GO" id="GO:0071561">
    <property type="term" value="C:nucleus-vacuole junction"/>
    <property type="evidence" value="ECO:0007669"/>
    <property type="project" value="TreeGrafter"/>
</dbReference>
<accession>A0A4R0R2Q5</accession>
<evidence type="ECO:0000256" key="4">
    <source>
        <dbReference type="ARBA" id="ARBA00022679"/>
    </source>
</evidence>
<dbReference type="EMBL" id="RWJN01000474">
    <property type="protein sequence ID" value="TCD61372.1"/>
    <property type="molecule type" value="Genomic_DNA"/>
</dbReference>
<keyword evidence="6" id="KW-0547">Nucleotide-binding</keyword>
<dbReference type="PROSITE" id="PS50082">
    <property type="entry name" value="WD_REPEATS_2"/>
    <property type="match status" value="2"/>
</dbReference>
<proteinExistence type="inferred from homology"/>
<dbReference type="SUPFAM" id="SSF48371">
    <property type="entry name" value="ARM repeat"/>
    <property type="match status" value="1"/>
</dbReference>
<dbReference type="Gene3D" id="3.30.70.360">
    <property type="match status" value="1"/>
</dbReference>
<evidence type="ECO:0000259" key="12">
    <source>
        <dbReference type="Pfam" id="PF07687"/>
    </source>
</evidence>
<dbReference type="PROSITE" id="PS50077">
    <property type="entry name" value="HEAT_REPEAT"/>
    <property type="match status" value="1"/>
</dbReference>
<evidence type="ECO:0000256" key="3">
    <source>
        <dbReference type="ARBA" id="ARBA00022527"/>
    </source>
</evidence>
<feature type="domain" description="Peptidase M20 dimerisation" evidence="12">
    <location>
        <begin position="1851"/>
        <end position="1922"/>
    </location>
</feature>
<dbReference type="Pfam" id="PF00400">
    <property type="entry name" value="WD40"/>
    <property type="match status" value="1"/>
</dbReference>
<dbReference type="NCBIfam" id="TIGR01891">
    <property type="entry name" value="amidohydrolases"/>
    <property type="match status" value="1"/>
</dbReference>
<evidence type="ECO:0000256" key="11">
    <source>
        <dbReference type="SAM" id="MobiDB-lite"/>
    </source>
</evidence>
<dbReference type="InterPro" id="IPR045162">
    <property type="entry name" value="Vps15-like"/>
</dbReference>
<keyword evidence="15" id="KW-1185">Reference proteome</keyword>
<dbReference type="InterPro" id="IPR036322">
    <property type="entry name" value="WD40_repeat_dom_sf"/>
</dbReference>
<sequence length="2077" mass="227473">MEQTIKDPVSIEYATSNAGIMGRAFQDVLPVEVDIPNRESKLLKDVGDRRRAALEDGAALILLALLTANVRTCNLPSSKLRALDVFLALAPHLTDEAKLDRMVPYIVELLQDDSPAVRSAAVRTLMQILILVTVITPSNASIFPEYIIPALSHLVRDPEVSVRCMYAQCVVALADTAVRYLEMGQALRAHGAYTMSTGVVSHGIHGVSEGQEYDEAQFEVSYEASMQELQNAIQEQLTALLVDPAPMVKRAILHNISALCIFLGRQRTNDVLLSHMITYLNDRDWLLRYAFFDCIVDVAACAGGRSLEDYILPLMIQALSDVEETVVAKVLSSLTSLCELGLFQKMRIWELMSATLGFLYHPNIWIRQGAAAFIVSAAKQLPPSDVWCILYPSLKHFLRSEIRDVDEQSLLIALKPSLSRQVFDAAVQWAMKADKTHFWRTHRAPRSESPRDSLAAVRSAGAVSARSRTDEDEANLNKLQQLGMTSGDEAKLTSMRDYILKLARSLSSSASHVSADVDENLRTTTSIELQRLSVVPQTIFLRTPLGDSAPRSNRLVSISRATTDLSLRSPVLGTPRSNRTQSIDPGAGITPAPFEDLRRRLAMINNSGTSLPVSPSAREARSPIIAPVPELISQLALPDAAVLDVPQTMDRPPSPSESLLSVANSSAFRGATQFLHAGPDGQKAAPAIGSSRANAIGVLDAHSKPRSEDGPEASGRSSPVSIAGTIRGSERARVVSLPPISTYDGNEPGISNLLEHLYLDNNRDLQGEFGPPVHEGPVRRRAAGRHSYISRDGSSRRLEANLIAHLGSHSDAVTGLAVSPDHLFFVSASDDKTVKVWDTARLERNVTSKPRHTYGQHHAKVKAVCAIEGTHCFASAADDGSIHVVRVHMSSGQGAGGGLPKYGKLQTVREHRVEKAGEYVTCMTHYMTDTSSNLLYATTHSVIMILELRTMRVFRSMENPRHFGPITAICLDRKRSWVVCGTSTGVVSLWDLRFGILIKSWRAGVASLGRFVRIHQCMIHPTKGRGRWIMVAVESTDTTEPCADAPPQLTTLIEVWDIEKTMLVEVFGTRNAASTSDPVEELQPITSDDAETSPANAIAALVQTKQEGGSTSYEFSPSHRRASLPTGRSSMDGTLPTPTQPLPDIRAFIVGSDLGGHATIPRSAMADHTDNSSASRSSRGYMISGSEDQRLRLWDFGKIERSTILSGPDADGEKPVYSVVRSTAAGTATYAETWNSSNGNSSNRPAQRLSLINQNQHNLMRAHQDTITALLSIESPFRGGISYPGCDHIAAGVKVDEWRMSGSKRTQRVIPSCSSHAVVLFYYDSPYQSAEDFQEYSRNEGRPKSLVGPSSLPGEDSPNAPSPHEVLAMDLMPTHVDGETAVKGQIHNVAVQLFEQQSLSTQEFQDTTCEHLYLALYVIAEKFISDNAYRVRDYRRLAGLPEEASDSLRKTEANILKSLDWMVYRGFASIAVEGRRFLGVTAVGLATKQLELAHQNQVQPTYCIPGLTAPPAPGPPWKRLSYIQYRPIADVCADFLRRKYPTITEDFVQINQFSFSPLSLWIANLLEKTQMRLWVITSALALVQRCTEAQIRMPQGMLGHELFAVACMVANKDIDDFSYSARSWTFAAQHAALLHRMVLLEKALLECLDWKDPTTVWRAGTTVGPPKGTGKPIYRPDLFEVIDSSIDDLQDSLKELSLDISDHPELKFEEHRTHDVLTAYMEKQGFAIKRHYVLETGWEARYTHGTGGRTIGVNSEMDALPGVGHACGHNLIAIAGVAVACALKKVLREKNISGTVILLGTPAEEGGHGKVPMLNEGAYKEMDACLMCHPAPGPPHSGSLSSSLALRQVEAQYHGHTAHAALAPWEGKNAMDAAVAAYNNISLLRQQLKPDNRVHGIISGRDWAVNIIPDYSKLDYIVRSETWAGVEATLPRVLACMEAAATATGCKVEIKETSWCYDLRQNEGLGEEFASVFSSKFGPIDYVFGIRSASTDFGDVTYALPALHPGFGIPTEVNGGNHTRAFAAAARTPEAHLATYNVSKALAAVGIRLLTDDSYFEHVKKTFEEDKALREREKQLV</sequence>
<feature type="region of interest" description="Disordered" evidence="11">
    <location>
        <begin position="1335"/>
        <end position="1362"/>
    </location>
</feature>
<dbReference type="GO" id="GO:0005770">
    <property type="term" value="C:late endosome"/>
    <property type="evidence" value="ECO:0007669"/>
    <property type="project" value="TreeGrafter"/>
</dbReference>
<dbReference type="SUPFAM" id="SSF55031">
    <property type="entry name" value="Bacterial exopeptidase dimerisation domain"/>
    <property type="match status" value="1"/>
</dbReference>
<feature type="domain" description="Phosphatase 2A Regulatory Subunit A helical" evidence="13">
    <location>
        <begin position="62"/>
        <end position="426"/>
    </location>
</feature>